<dbReference type="RefSeq" id="WP_379984741.1">
    <property type="nucleotide sequence ID" value="NZ_JADIKD010000006.1"/>
</dbReference>
<evidence type="ECO:0000313" key="1">
    <source>
        <dbReference type="EMBL" id="MFK2916085.1"/>
    </source>
</evidence>
<dbReference type="EMBL" id="JADIKD010000006">
    <property type="protein sequence ID" value="MFK2916085.1"/>
    <property type="molecule type" value="Genomic_DNA"/>
</dbReference>
<evidence type="ECO:0000313" key="2">
    <source>
        <dbReference type="Proteomes" id="UP001620408"/>
    </source>
</evidence>
<dbReference type="Proteomes" id="UP001620408">
    <property type="component" value="Unassembled WGS sequence"/>
</dbReference>
<gene>
    <name evidence="1" type="ORF">ISS97_02315</name>
</gene>
<accession>A0ABW8K0L6</accession>
<proteinExistence type="predicted"/>
<sequence>MNAHDVSTSRMQIYTQALLARVHGAIRRMGLQKPIPIPPPLTRRQLLSMAQDKKKAEERARHLALARQLKAHGRS</sequence>
<protein>
    <submittedName>
        <fullName evidence="1">Uncharacterized protein</fullName>
    </submittedName>
</protein>
<name>A0ABW8K0L6_9GAMM</name>
<reference evidence="1 2" key="1">
    <citation type="submission" date="2020-10" db="EMBL/GenBank/DDBJ databases">
        <title>Phylogeny of dyella-like bacteria.</title>
        <authorList>
            <person name="Fu J."/>
        </authorList>
    </citation>
    <scope>NUCLEOTIDE SEQUENCE [LARGE SCALE GENOMIC DNA]</scope>
    <source>
        <strain evidence="1 2">BB4</strain>
    </source>
</reference>
<keyword evidence="2" id="KW-1185">Reference proteome</keyword>
<comment type="caution">
    <text evidence="1">The sequence shown here is derived from an EMBL/GenBank/DDBJ whole genome shotgun (WGS) entry which is preliminary data.</text>
</comment>
<organism evidence="1 2">
    <name type="scientific">Dyella koreensis</name>
    <dbReference type="NCBI Taxonomy" id="311235"/>
    <lineage>
        <taxon>Bacteria</taxon>
        <taxon>Pseudomonadati</taxon>
        <taxon>Pseudomonadota</taxon>
        <taxon>Gammaproteobacteria</taxon>
        <taxon>Lysobacterales</taxon>
        <taxon>Rhodanobacteraceae</taxon>
        <taxon>Dyella</taxon>
    </lineage>
</organism>